<dbReference type="Gene3D" id="3.40.50.720">
    <property type="entry name" value="NAD(P)-binding Rossmann-like Domain"/>
    <property type="match status" value="1"/>
</dbReference>
<gene>
    <name evidence="2" type="ORF">ENR23_08030</name>
</gene>
<evidence type="ECO:0000259" key="1">
    <source>
        <dbReference type="Pfam" id="PF05368"/>
    </source>
</evidence>
<comment type="caution">
    <text evidence="2">The sequence shown here is derived from an EMBL/GenBank/DDBJ whole genome shotgun (WGS) entry which is preliminary data.</text>
</comment>
<dbReference type="InterPro" id="IPR036291">
    <property type="entry name" value="NAD(P)-bd_dom_sf"/>
</dbReference>
<dbReference type="Gene3D" id="3.90.25.10">
    <property type="entry name" value="UDP-galactose 4-epimerase, domain 1"/>
    <property type="match status" value="1"/>
</dbReference>
<dbReference type="InterPro" id="IPR051604">
    <property type="entry name" value="Ergot_Alk_Oxidoreductase"/>
</dbReference>
<reference evidence="2" key="1">
    <citation type="journal article" date="2020" name="mSystems">
        <title>Genome- and Community-Level Interaction Insights into Carbon Utilization and Element Cycling Functions of Hydrothermarchaeota in Hydrothermal Sediment.</title>
        <authorList>
            <person name="Zhou Z."/>
            <person name="Liu Y."/>
            <person name="Xu W."/>
            <person name="Pan J."/>
            <person name="Luo Z.H."/>
            <person name="Li M."/>
        </authorList>
    </citation>
    <scope>NUCLEOTIDE SEQUENCE [LARGE SCALE GENOMIC DNA]</scope>
    <source>
        <strain evidence="2">SpSt-381</strain>
    </source>
</reference>
<name>A0A832MK13_UNCEI</name>
<feature type="domain" description="NmrA-like" evidence="1">
    <location>
        <begin position="3"/>
        <end position="277"/>
    </location>
</feature>
<proteinExistence type="predicted"/>
<sequence>MKFLVLGATGTVGSAVVSELLARGQQVRALTRDPAKAGSLPASVERVRGDVLEPATVRSVFDGVDGAFILNPVSQTEATEGIMAVSGARTAGVRRLVYMSVQHADRAAYLPHFGGKLGVEAAVKQSNAAWTILRPSNFHQNDHWFRDAILKHGVYPQPLGSVGVSRVDVRDIAELAARALVDGGHEERTYDLVGPRPVTGPECAEIWSRALGRPIAYGGDDLVAWEKQFLNYLPAWMVYDFGLMYAHFQKHGLRATDDEVALLTKALGHAPRSLEAFVAEAAKAWAAQGVGAS</sequence>
<accession>A0A832MK13</accession>
<dbReference type="Pfam" id="PF05368">
    <property type="entry name" value="NmrA"/>
    <property type="match status" value="1"/>
</dbReference>
<dbReference type="EMBL" id="DSQF01000017">
    <property type="protein sequence ID" value="HGZ43357.1"/>
    <property type="molecule type" value="Genomic_DNA"/>
</dbReference>
<dbReference type="SUPFAM" id="SSF51735">
    <property type="entry name" value="NAD(P)-binding Rossmann-fold domains"/>
    <property type="match status" value="1"/>
</dbReference>
<dbReference type="PANTHER" id="PTHR43162">
    <property type="match status" value="1"/>
</dbReference>
<dbReference type="PANTHER" id="PTHR43162:SF1">
    <property type="entry name" value="PRESTALK A DIFFERENTIATION PROTEIN A"/>
    <property type="match status" value="1"/>
</dbReference>
<evidence type="ECO:0000313" key="2">
    <source>
        <dbReference type="EMBL" id="HGZ43357.1"/>
    </source>
</evidence>
<dbReference type="AlphaFoldDB" id="A0A832MK13"/>
<organism evidence="2">
    <name type="scientific">Eiseniibacteriota bacterium</name>
    <dbReference type="NCBI Taxonomy" id="2212470"/>
    <lineage>
        <taxon>Bacteria</taxon>
        <taxon>Candidatus Eiseniibacteriota</taxon>
    </lineage>
</organism>
<dbReference type="InterPro" id="IPR008030">
    <property type="entry name" value="NmrA-like"/>
</dbReference>
<protein>
    <submittedName>
        <fullName evidence="2">NAD-dependent epimerase/dehydratase family protein</fullName>
    </submittedName>
</protein>